<keyword evidence="1" id="KW-0813">Transport</keyword>
<dbReference type="Gene3D" id="2.30.42.10">
    <property type="match status" value="2"/>
</dbReference>
<feature type="region of interest" description="Disordered" evidence="4">
    <location>
        <begin position="125"/>
        <end position="411"/>
    </location>
</feature>
<dbReference type="InterPro" id="IPR006020">
    <property type="entry name" value="PTB/PI_dom"/>
</dbReference>
<dbReference type="InterPro" id="IPR011993">
    <property type="entry name" value="PH-like_dom_sf"/>
</dbReference>
<dbReference type="EMBL" id="CATQJA010002653">
    <property type="protein sequence ID" value="CAJ0578247.1"/>
    <property type="molecule type" value="Genomic_DNA"/>
</dbReference>
<dbReference type="GO" id="GO:0043197">
    <property type="term" value="C:dendritic spine"/>
    <property type="evidence" value="ECO:0007669"/>
    <property type="project" value="TreeGrafter"/>
</dbReference>
<dbReference type="GO" id="GO:0005886">
    <property type="term" value="C:plasma membrane"/>
    <property type="evidence" value="ECO:0007669"/>
    <property type="project" value="TreeGrafter"/>
</dbReference>
<dbReference type="GO" id="GO:0005737">
    <property type="term" value="C:cytoplasm"/>
    <property type="evidence" value="ECO:0007669"/>
    <property type="project" value="TreeGrafter"/>
</dbReference>
<evidence type="ECO:0000313" key="7">
    <source>
        <dbReference type="EMBL" id="CAJ0578247.1"/>
    </source>
</evidence>
<dbReference type="FunFam" id="2.30.29.30:FF:000207">
    <property type="entry name" value="Protein CBR-LIN-10, isoform a"/>
    <property type="match status" value="1"/>
</dbReference>
<feature type="domain" description="PDZ" evidence="6">
    <location>
        <begin position="640"/>
        <end position="725"/>
    </location>
</feature>
<organism evidence="7 8">
    <name type="scientific">Mesorhabditis spiculigera</name>
    <dbReference type="NCBI Taxonomy" id="96644"/>
    <lineage>
        <taxon>Eukaryota</taxon>
        <taxon>Metazoa</taxon>
        <taxon>Ecdysozoa</taxon>
        <taxon>Nematoda</taxon>
        <taxon>Chromadorea</taxon>
        <taxon>Rhabditida</taxon>
        <taxon>Rhabditina</taxon>
        <taxon>Rhabditomorpha</taxon>
        <taxon>Rhabditoidea</taxon>
        <taxon>Rhabditidae</taxon>
        <taxon>Mesorhabditinae</taxon>
        <taxon>Mesorhabditis</taxon>
    </lineage>
</organism>
<feature type="domain" description="PDZ" evidence="6">
    <location>
        <begin position="731"/>
        <end position="807"/>
    </location>
</feature>
<protein>
    <submittedName>
        <fullName evidence="7">Uncharacterized protein</fullName>
    </submittedName>
</protein>
<dbReference type="AlphaFoldDB" id="A0AA36D1N8"/>
<dbReference type="CDD" id="cd01208">
    <property type="entry name" value="PTB_X11"/>
    <property type="match status" value="1"/>
</dbReference>
<feature type="compositionally biased region" description="Polar residues" evidence="4">
    <location>
        <begin position="237"/>
        <end position="260"/>
    </location>
</feature>
<sequence>MTNTSSSTPDPMQNMQQQAMPFAMPPFYGNPFMSPFMPQGAPEGQAPAMPPNFGPQPPMAGNNGQMGFFVTPAQYQEMMQQYFQQMMASAAFNMPFPMQQQFARPESQASSIKADESLGAAIGQLDISDRNLSPKPTKDELITCNGESSSETRASTSNKENTPNDDTESVASSKSAENSSSEAANGPRKSSTETGPQPGDKESRTASLIQKQMSEIEKEITRRTQNKNIKQAALPFSSGQPEQTEQPGKQTLNQLRSSFNLPPEGAGLPPNSLQQQLQNTAEPDFFHQPPMAAPIPQQSQNGHHPAVVETPSIASIAQARLSMGQPGGLIEPPPQAANPVKKRTSHSSENGGPEGDEPVWVMRDSYLRRLQRDQEQTTTTTPSTVSGEWPNEHHQQSPTNEQGPERDEQETDRLLVEKDVSPAKDRRASHKSSKETLVHEPAVLIEGVLFRARYLGSTQLVCEGRSTKTARMAQAQEAVARVKAPEGELQPSTDIDLFISTEKIMVLNTDLQRISDTDVRQDILMDHALRTISYIADIGDLVVLMARRMASSGSDDACNRSDGVRKSARVICHVFESEEAAFIAQSIGQAFQVAYVEFLRANGIDDPSYLRQIDYQEVLNSQELLGEELEMFSRKETQKDVVIPKKPGEALGVVVVESGWGSMLPTVVLAHMAPTGPAARSNQLNVGDQIININGISLVGLPLSAAQKNIQNAKTATAVRLTVVSTPPVVEVRIRRPDTKYQLGFSVQNGVICSLLRGGIAERGGIRVGHRIIEINHHSVVAVAHDRIVNMLATAVGEIQMKTMPTSMFRLLTGQEIPNYI</sequence>
<dbReference type="GO" id="GO:0007268">
    <property type="term" value="P:chemical synaptic transmission"/>
    <property type="evidence" value="ECO:0007669"/>
    <property type="project" value="TreeGrafter"/>
</dbReference>
<reference evidence="7" key="1">
    <citation type="submission" date="2023-06" db="EMBL/GenBank/DDBJ databases">
        <authorList>
            <person name="Delattre M."/>
        </authorList>
    </citation>
    <scope>NUCLEOTIDE SEQUENCE</scope>
    <source>
        <strain evidence="7">AF72</strain>
    </source>
</reference>
<evidence type="ECO:0000256" key="1">
    <source>
        <dbReference type="ARBA" id="ARBA00022448"/>
    </source>
</evidence>
<dbReference type="SUPFAM" id="SSF50156">
    <property type="entry name" value="PDZ domain-like"/>
    <property type="match status" value="2"/>
</dbReference>
<gene>
    <name evidence="7" type="ORF">MSPICULIGERA_LOCUS16507</name>
</gene>
<dbReference type="PROSITE" id="PS01179">
    <property type="entry name" value="PID"/>
    <property type="match status" value="1"/>
</dbReference>
<evidence type="ECO:0000259" key="6">
    <source>
        <dbReference type="PROSITE" id="PS50106"/>
    </source>
</evidence>
<dbReference type="Proteomes" id="UP001177023">
    <property type="component" value="Unassembled WGS sequence"/>
</dbReference>
<evidence type="ECO:0000256" key="3">
    <source>
        <dbReference type="ARBA" id="ARBA00022737"/>
    </source>
</evidence>
<evidence type="ECO:0000256" key="2">
    <source>
        <dbReference type="ARBA" id="ARBA00022553"/>
    </source>
</evidence>
<dbReference type="SUPFAM" id="SSF50729">
    <property type="entry name" value="PH domain-like"/>
    <property type="match status" value="1"/>
</dbReference>
<feature type="compositionally biased region" description="Polar residues" evidence="4">
    <location>
        <begin position="145"/>
        <end position="161"/>
    </location>
</feature>
<keyword evidence="2" id="KW-0597">Phosphoprotein</keyword>
<dbReference type="SMART" id="SM00228">
    <property type="entry name" value="PDZ"/>
    <property type="match status" value="2"/>
</dbReference>
<feature type="domain" description="PID" evidence="5">
    <location>
        <begin position="447"/>
        <end position="627"/>
    </location>
</feature>
<dbReference type="PANTHER" id="PTHR12345">
    <property type="entry name" value="SYNTENIN RELATED"/>
    <property type="match status" value="1"/>
</dbReference>
<dbReference type="PANTHER" id="PTHR12345:SF16">
    <property type="entry name" value="X11L, ISOFORM F-RELATED"/>
    <property type="match status" value="1"/>
</dbReference>
<evidence type="ECO:0000313" key="8">
    <source>
        <dbReference type="Proteomes" id="UP001177023"/>
    </source>
</evidence>
<evidence type="ECO:0000259" key="5">
    <source>
        <dbReference type="PROSITE" id="PS01179"/>
    </source>
</evidence>
<feature type="compositionally biased region" description="Low complexity" evidence="4">
    <location>
        <begin position="169"/>
        <end position="184"/>
    </location>
</feature>
<keyword evidence="8" id="KW-1185">Reference proteome</keyword>
<dbReference type="Pfam" id="PF00640">
    <property type="entry name" value="PID"/>
    <property type="match status" value="1"/>
</dbReference>
<dbReference type="Pfam" id="PF00595">
    <property type="entry name" value="PDZ"/>
    <property type="match status" value="2"/>
</dbReference>
<dbReference type="InterPro" id="IPR036034">
    <property type="entry name" value="PDZ_sf"/>
</dbReference>
<accession>A0AA36D1N8</accession>
<proteinExistence type="predicted"/>
<feature type="non-terminal residue" evidence="7">
    <location>
        <position position="1"/>
    </location>
</feature>
<dbReference type="CDD" id="cd06720">
    <property type="entry name" value="PDZ1_APBA1_3-like"/>
    <property type="match status" value="1"/>
</dbReference>
<dbReference type="CDD" id="cd06793">
    <property type="entry name" value="PDZ2_APBA1_3-like"/>
    <property type="match status" value="1"/>
</dbReference>
<dbReference type="PROSITE" id="PS50106">
    <property type="entry name" value="PDZ"/>
    <property type="match status" value="2"/>
</dbReference>
<dbReference type="SMART" id="SM00462">
    <property type="entry name" value="PTB"/>
    <property type="match status" value="1"/>
</dbReference>
<dbReference type="Gene3D" id="2.30.29.30">
    <property type="entry name" value="Pleckstrin-homology domain (PH domain)/Phosphotyrosine-binding domain (PTB)"/>
    <property type="match status" value="1"/>
</dbReference>
<dbReference type="FunFam" id="2.30.42.10:FF:000007">
    <property type="entry name" value="Amyloid beta A4 protein-binding family A member"/>
    <property type="match status" value="1"/>
</dbReference>
<feature type="compositionally biased region" description="Basic and acidic residues" evidence="4">
    <location>
        <begin position="365"/>
        <end position="375"/>
    </location>
</feature>
<evidence type="ECO:0000256" key="4">
    <source>
        <dbReference type="SAM" id="MobiDB-lite"/>
    </source>
</evidence>
<dbReference type="InterPro" id="IPR001478">
    <property type="entry name" value="PDZ"/>
</dbReference>
<keyword evidence="3" id="KW-0677">Repeat</keyword>
<dbReference type="InterPro" id="IPR051230">
    <property type="entry name" value="APP-Binding"/>
</dbReference>
<comment type="caution">
    <text evidence="7">The sequence shown here is derived from an EMBL/GenBank/DDBJ whole genome shotgun (WGS) entry which is preliminary data.</text>
</comment>
<name>A0AA36D1N8_9BILA</name>